<dbReference type="GO" id="GO:0046872">
    <property type="term" value="F:metal ion binding"/>
    <property type="evidence" value="ECO:0007669"/>
    <property type="project" value="UniProtKB-KW"/>
</dbReference>
<accession>A0A099GHU0</accession>
<keyword evidence="3" id="KW-0408">Iron</keyword>
<reference evidence="6 7" key="1">
    <citation type="submission" date="2014-09" db="EMBL/GenBank/DDBJ databases">
        <authorList>
            <person name="McGinnis J.M."/>
            <person name="Wolfgang W.J."/>
        </authorList>
    </citation>
    <scope>NUCLEOTIDE SEQUENCE [LARGE SCALE GENOMIC DNA]</scope>
    <source>
        <strain evidence="6 7">5503</strain>
    </source>
</reference>
<evidence type="ECO:0000256" key="4">
    <source>
        <dbReference type="ARBA" id="ARBA00023014"/>
    </source>
</evidence>
<dbReference type="CDD" id="cd03467">
    <property type="entry name" value="Rieske"/>
    <property type="match status" value="1"/>
</dbReference>
<keyword evidence="2" id="KW-0479">Metal-binding</keyword>
<feature type="domain" description="Rieske" evidence="5">
    <location>
        <begin position="20"/>
        <end position="121"/>
    </location>
</feature>
<evidence type="ECO:0000256" key="1">
    <source>
        <dbReference type="ARBA" id="ARBA00022714"/>
    </source>
</evidence>
<dbReference type="Pfam" id="PF00355">
    <property type="entry name" value="Rieske"/>
    <property type="match status" value="1"/>
</dbReference>
<evidence type="ECO:0000256" key="2">
    <source>
        <dbReference type="ARBA" id="ARBA00022723"/>
    </source>
</evidence>
<gene>
    <name evidence="6" type="ORF">IX56_09190</name>
</gene>
<dbReference type="Proteomes" id="UP000029858">
    <property type="component" value="Unassembled WGS sequence"/>
</dbReference>
<evidence type="ECO:0000313" key="7">
    <source>
        <dbReference type="Proteomes" id="UP000029858"/>
    </source>
</evidence>
<dbReference type="RefSeq" id="WP_036709483.1">
    <property type="nucleotide sequence ID" value="NZ_JRKQ01000040.1"/>
</dbReference>
<dbReference type="SUPFAM" id="SSF50022">
    <property type="entry name" value="ISP domain"/>
    <property type="match status" value="1"/>
</dbReference>
<dbReference type="InterPro" id="IPR036922">
    <property type="entry name" value="Rieske_2Fe-2S_sf"/>
</dbReference>
<evidence type="ECO:0000256" key="3">
    <source>
        <dbReference type="ARBA" id="ARBA00023004"/>
    </source>
</evidence>
<name>A0A099GHU0_9RHOB</name>
<protein>
    <recommendedName>
        <fullName evidence="5">Rieske domain-containing protein</fullName>
    </recommendedName>
</protein>
<comment type="caution">
    <text evidence="6">The sequence shown here is derived from an EMBL/GenBank/DDBJ whole genome shotgun (WGS) entry which is preliminary data.</text>
</comment>
<organism evidence="6 7">
    <name type="scientific">Paracoccus sanguinis</name>
    <dbReference type="NCBI Taxonomy" id="1545044"/>
    <lineage>
        <taxon>Bacteria</taxon>
        <taxon>Pseudomonadati</taxon>
        <taxon>Pseudomonadota</taxon>
        <taxon>Alphaproteobacteria</taxon>
        <taxon>Rhodobacterales</taxon>
        <taxon>Paracoccaceae</taxon>
        <taxon>Paracoccus</taxon>
    </lineage>
</organism>
<dbReference type="PANTHER" id="PTHR40261">
    <property type="match status" value="1"/>
</dbReference>
<evidence type="ECO:0000313" key="6">
    <source>
        <dbReference type="EMBL" id="KGJ22266.1"/>
    </source>
</evidence>
<dbReference type="PROSITE" id="PS51296">
    <property type="entry name" value="RIESKE"/>
    <property type="match status" value="1"/>
</dbReference>
<sequence>MSEGKGPAWRGYRGAPAVGAVICRLDEVPDPGTRCLRMGGFPVVVARNGAVLRAYVNACPHQFLPLDQRGPQVMSADGTKLRCTNHEAAFRLTDGVGVEGPASGEALDPIPVRVTDAGEVVIAE</sequence>
<dbReference type="InterPro" id="IPR017941">
    <property type="entry name" value="Rieske_2Fe-2S"/>
</dbReference>
<evidence type="ECO:0000259" key="5">
    <source>
        <dbReference type="PROSITE" id="PS51296"/>
    </source>
</evidence>
<proteinExistence type="predicted"/>
<keyword evidence="1" id="KW-0001">2Fe-2S</keyword>
<dbReference type="EMBL" id="JRKQ01000040">
    <property type="protein sequence ID" value="KGJ22266.1"/>
    <property type="molecule type" value="Genomic_DNA"/>
</dbReference>
<dbReference type="Gene3D" id="2.102.10.10">
    <property type="entry name" value="Rieske [2Fe-2S] iron-sulphur domain"/>
    <property type="match status" value="1"/>
</dbReference>
<dbReference type="PANTHER" id="PTHR40261:SF1">
    <property type="entry name" value="RIESKE DOMAIN-CONTAINING PROTEIN"/>
    <property type="match status" value="1"/>
</dbReference>
<dbReference type="AlphaFoldDB" id="A0A099GHU0"/>
<dbReference type="GO" id="GO:0051537">
    <property type="term" value="F:2 iron, 2 sulfur cluster binding"/>
    <property type="evidence" value="ECO:0007669"/>
    <property type="project" value="UniProtKB-KW"/>
</dbReference>
<reference evidence="6 7" key="2">
    <citation type="submission" date="2014-10" db="EMBL/GenBank/DDBJ databases">
        <title>Paracoccus sanguinis sp. nov., isolated from clinical specimens of New York State patients.</title>
        <authorList>
            <person name="Mingle L.A."/>
            <person name="Cole J.A."/>
            <person name="Lapierre P."/>
            <person name="Musser K.A."/>
        </authorList>
    </citation>
    <scope>NUCLEOTIDE SEQUENCE [LARGE SCALE GENOMIC DNA]</scope>
    <source>
        <strain evidence="6 7">5503</strain>
    </source>
</reference>
<keyword evidence="4" id="KW-0411">Iron-sulfur</keyword>